<feature type="chain" id="PRO_5045943777" description="Bulb-type lectin domain-containing protein" evidence="5">
    <location>
        <begin position="22"/>
        <end position="601"/>
    </location>
</feature>
<dbReference type="EMBL" id="BAABAU010000001">
    <property type="protein sequence ID" value="GAA4265820.1"/>
    <property type="molecule type" value="Genomic_DNA"/>
</dbReference>
<dbReference type="PANTHER" id="PTHR34135:SF2">
    <property type="entry name" value="LYSOZYME"/>
    <property type="match status" value="1"/>
</dbReference>
<keyword evidence="2" id="KW-0378">Hydrolase</keyword>
<evidence type="ECO:0000256" key="3">
    <source>
        <dbReference type="ARBA" id="ARBA00023295"/>
    </source>
</evidence>
<dbReference type="InterPro" id="IPR002053">
    <property type="entry name" value="Glyco_hydro_25"/>
</dbReference>
<keyword evidence="3" id="KW-0326">Glycosidase</keyword>
<dbReference type="PROSITE" id="PS50927">
    <property type="entry name" value="BULB_LECTIN"/>
    <property type="match status" value="2"/>
</dbReference>
<dbReference type="InterPro" id="IPR001480">
    <property type="entry name" value="Bulb-type_lectin_dom"/>
</dbReference>
<evidence type="ECO:0000256" key="5">
    <source>
        <dbReference type="SAM" id="SignalP"/>
    </source>
</evidence>
<dbReference type="SUPFAM" id="SSF51445">
    <property type="entry name" value="(Trans)glycosidases"/>
    <property type="match status" value="1"/>
</dbReference>
<feature type="region of interest" description="Disordered" evidence="4">
    <location>
        <begin position="52"/>
        <end position="128"/>
    </location>
</feature>
<dbReference type="SMART" id="SM00641">
    <property type="entry name" value="Glyco_25"/>
    <property type="match status" value="1"/>
</dbReference>
<dbReference type="InterPro" id="IPR018077">
    <property type="entry name" value="Glyco_hydro_fam25_subgr"/>
</dbReference>
<evidence type="ECO:0000313" key="8">
    <source>
        <dbReference type="Proteomes" id="UP001501594"/>
    </source>
</evidence>
<proteinExistence type="inferred from homology"/>
<organism evidence="7 8">
    <name type="scientific">Frondihabitans peucedani</name>
    <dbReference type="NCBI Taxonomy" id="598626"/>
    <lineage>
        <taxon>Bacteria</taxon>
        <taxon>Bacillati</taxon>
        <taxon>Actinomycetota</taxon>
        <taxon>Actinomycetes</taxon>
        <taxon>Micrococcales</taxon>
        <taxon>Microbacteriaceae</taxon>
        <taxon>Frondihabitans</taxon>
    </lineage>
</organism>
<dbReference type="Gene3D" id="3.20.20.80">
    <property type="entry name" value="Glycosidases"/>
    <property type="match status" value="1"/>
</dbReference>
<evidence type="ECO:0000256" key="4">
    <source>
        <dbReference type="SAM" id="MobiDB-lite"/>
    </source>
</evidence>
<dbReference type="PANTHER" id="PTHR34135">
    <property type="entry name" value="LYSOZYME"/>
    <property type="match status" value="1"/>
</dbReference>
<dbReference type="InterPro" id="IPR036426">
    <property type="entry name" value="Bulb-type_lectin_dom_sf"/>
</dbReference>
<feature type="signal peptide" evidence="5">
    <location>
        <begin position="1"/>
        <end position="21"/>
    </location>
</feature>
<evidence type="ECO:0000313" key="7">
    <source>
        <dbReference type="EMBL" id="GAA4265820.1"/>
    </source>
</evidence>
<sequence>MTSFIRSAATAGAAIVIAAGAVTGVAGPLTPARAAAATPAATPAATATATPAAAATPVASPTAAPAQTAAPTAAPATGSATDTGAGSSTGSTTGTGLDVGADDPSLAAQNKAGDHSMGSTIPASDPAALKAPTTATPKLRMQAQAKAVATKTWPAGVKGLDVSAYQPTVDWKSLYSQGARFAYIKATEGTTYSSSRFAGQYNGAYAAGLVRGAYHFATPNTSSGAAQAAYFVKNGGGWSADGKTLPPLLDVEYGYNGTCWGLSPAAMVKWIADFSNTVLAKTGTRPAIYTTANWWNTCTGSSRAFSANPFFVAQYPSSTTASSKPASLGASWSKWTLWQWSSTGPFPGDSDVFNGTMAALTLMAKGGGTAVATPVADSGATLASGARLTSGKSIQSSNGQYTLGMQSDGNAVLRGNGRALWQSGTPNNAGGFMKMQSDGNLVVYSKANKALWYTRTDGAGSSPRTVIQSNGDLQVVTAGGIAWRNGAPGSSSIVANTKMTGGHFLHDSTGLIQTIMQPDGNFVVYVSGKAKFNTRTNGLKGSAITLQSDGNLVLRDTAGKVRWLTKTSKAGAGCTLSLQSDGNLVLRNKAGKAVWSAGSHV</sequence>
<comment type="similarity">
    <text evidence="1">Belongs to the glycosyl hydrolase 25 family.</text>
</comment>
<feature type="domain" description="Bulb-type lectin" evidence="6">
    <location>
        <begin position="490"/>
        <end position="599"/>
    </location>
</feature>
<feature type="domain" description="Bulb-type lectin" evidence="6">
    <location>
        <begin position="379"/>
        <end position="488"/>
    </location>
</feature>
<protein>
    <recommendedName>
        <fullName evidence="6">Bulb-type lectin domain-containing protein</fullName>
    </recommendedName>
</protein>
<keyword evidence="8" id="KW-1185">Reference proteome</keyword>
<gene>
    <name evidence="7" type="ORF">GCM10022256_14320</name>
</gene>
<name>A0ABP8E0U6_9MICO</name>
<dbReference type="Gene3D" id="2.90.10.10">
    <property type="entry name" value="Bulb-type lectin domain"/>
    <property type="match status" value="4"/>
</dbReference>
<reference evidence="8" key="1">
    <citation type="journal article" date="2019" name="Int. J. Syst. Evol. Microbiol.">
        <title>The Global Catalogue of Microorganisms (GCM) 10K type strain sequencing project: providing services to taxonomists for standard genome sequencing and annotation.</title>
        <authorList>
            <consortium name="The Broad Institute Genomics Platform"/>
            <consortium name="The Broad Institute Genome Sequencing Center for Infectious Disease"/>
            <person name="Wu L."/>
            <person name="Ma J."/>
        </authorList>
    </citation>
    <scope>NUCLEOTIDE SEQUENCE [LARGE SCALE GENOMIC DNA]</scope>
    <source>
        <strain evidence="8">JCM 17442</strain>
    </source>
</reference>
<evidence type="ECO:0000256" key="2">
    <source>
        <dbReference type="ARBA" id="ARBA00022801"/>
    </source>
</evidence>
<dbReference type="PROSITE" id="PS51904">
    <property type="entry name" value="GLYCOSYL_HYDROL_F25_2"/>
    <property type="match status" value="1"/>
</dbReference>
<dbReference type="Pfam" id="PF01183">
    <property type="entry name" value="Glyco_hydro_25"/>
    <property type="match status" value="1"/>
</dbReference>
<dbReference type="CDD" id="cd06412">
    <property type="entry name" value="GH25_CH-type"/>
    <property type="match status" value="1"/>
</dbReference>
<feature type="compositionally biased region" description="Low complexity" evidence="4">
    <location>
        <begin position="52"/>
        <end position="96"/>
    </location>
</feature>
<dbReference type="SMART" id="SM00108">
    <property type="entry name" value="B_lectin"/>
    <property type="match status" value="2"/>
</dbReference>
<dbReference type="RefSeq" id="WP_344794511.1">
    <property type="nucleotide sequence ID" value="NZ_BAABAU010000001.1"/>
</dbReference>
<evidence type="ECO:0000259" key="6">
    <source>
        <dbReference type="PROSITE" id="PS50927"/>
    </source>
</evidence>
<dbReference type="SUPFAM" id="SSF51110">
    <property type="entry name" value="alpha-D-mannose-specific plant lectins"/>
    <property type="match status" value="2"/>
</dbReference>
<evidence type="ECO:0000256" key="1">
    <source>
        <dbReference type="ARBA" id="ARBA00010646"/>
    </source>
</evidence>
<dbReference type="InterPro" id="IPR017853">
    <property type="entry name" value="GH"/>
</dbReference>
<accession>A0ABP8E0U6</accession>
<dbReference type="Proteomes" id="UP001501594">
    <property type="component" value="Unassembled WGS sequence"/>
</dbReference>
<keyword evidence="5" id="KW-0732">Signal</keyword>
<comment type="caution">
    <text evidence="7">The sequence shown here is derived from an EMBL/GenBank/DDBJ whole genome shotgun (WGS) entry which is preliminary data.</text>
</comment>